<dbReference type="SMR" id="A0A0J8E042"/>
<dbReference type="GO" id="GO:0009734">
    <property type="term" value="P:auxin-activated signaling pathway"/>
    <property type="evidence" value="ECO:0007669"/>
    <property type="project" value="UniProtKB-UniRule"/>
</dbReference>
<evidence type="ECO:0000256" key="5">
    <source>
        <dbReference type="ARBA" id="ARBA00023163"/>
    </source>
</evidence>
<dbReference type="PANTHER" id="PTHR31734:SF2">
    <property type="entry name" value="AUXIN-RESPONSIVE PROTEIN IAA26"/>
    <property type="match status" value="1"/>
</dbReference>
<dbReference type="eggNOG" id="ENOG502QPYY">
    <property type="taxonomic scope" value="Eukaryota"/>
</dbReference>
<feature type="domain" description="PB1" evidence="11">
    <location>
        <begin position="204"/>
        <end position="308"/>
    </location>
</feature>
<reference evidence="12 13" key="1">
    <citation type="journal article" date="2014" name="Nature">
        <title>The genome of the recently domesticated crop plant sugar beet (Beta vulgaris).</title>
        <authorList>
            <person name="Dohm J.C."/>
            <person name="Minoche A.E."/>
            <person name="Holtgrawe D."/>
            <person name="Capella-Gutierrez S."/>
            <person name="Zakrzewski F."/>
            <person name="Tafer H."/>
            <person name="Rupp O."/>
            <person name="Sorensen T.R."/>
            <person name="Stracke R."/>
            <person name="Reinhardt R."/>
            <person name="Goesmann A."/>
            <person name="Kraft T."/>
            <person name="Schulz B."/>
            <person name="Stadler P.F."/>
            <person name="Schmidt T."/>
            <person name="Gabaldon T."/>
            <person name="Lehrach H."/>
            <person name="Weisshaar B."/>
            <person name="Himmelbauer H."/>
        </authorList>
    </citation>
    <scope>NUCLEOTIDE SEQUENCE [LARGE SCALE GENOMIC DNA]</scope>
    <source>
        <tissue evidence="12">Taproot</tissue>
    </source>
</reference>
<evidence type="ECO:0000256" key="4">
    <source>
        <dbReference type="ARBA" id="ARBA00023015"/>
    </source>
</evidence>
<gene>
    <name evidence="12" type="ORF">BVRB_9g224630</name>
</gene>
<sequence length="331" mass="36275">MGESNPKLLDLISKEKQRMMMMNNEERRYGCCSSDENKLELRLGLPGDGNWSAKQSLKNGITVREREESLLSLGYFSSNHNNGVSTTTSSPFLQNHHQYQTCPKQPRNLPVMGKESSQPCCTRIVELQTAEKKAFSPSSATNTAVPNTSQKRAAPTPVVGWPPIRSFRKNLASTSSGKAVPEPQSAIPSKPVNEKSANDHTHKGLFVKINMDGVPIGRKVDLSAHNNYDSLSSSVDQLFRGLLAAQKDSSAGSIDSKQEEQKPITGLLDGSGEYTLVYEDNEGDRMLVGDVPWHMFVSTVKRLRVLKSSDLPTLSRGGNKEGKVLVESASK</sequence>
<evidence type="ECO:0000256" key="9">
    <source>
        <dbReference type="RuleBase" id="RU004549"/>
    </source>
</evidence>
<keyword evidence="3 9" id="KW-0678">Repressor</keyword>
<comment type="similarity">
    <text evidence="2 9">Belongs to the Aux/IAA family.</text>
</comment>
<dbReference type="OrthoDB" id="615826at2759"/>
<dbReference type="Proteomes" id="UP000035740">
    <property type="component" value="Unassembled WGS sequence"/>
</dbReference>
<dbReference type="EMBL" id="KQ090377">
    <property type="protein sequence ID" value="KMS96470.1"/>
    <property type="molecule type" value="Genomic_DNA"/>
</dbReference>
<comment type="subcellular location">
    <subcellularLocation>
        <location evidence="1 9">Nucleus</location>
    </subcellularLocation>
</comment>
<comment type="subunit">
    <text evidence="9">Homodimers and heterodimers.</text>
</comment>
<keyword evidence="5 9" id="KW-0804">Transcription</keyword>
<dbReference type="AlphaFoldDB" id="A0A0J8E042"/>
<dbReference type="Gene3D" id="3.10.20.90">
    <property type="entry name" value="Phosphatidylinositol 3-kinase Catalytic Subunit, Chain A, domain 1"/>
    <property type="match status" value="1"/>
</dbReference>
<evidence type="ECO:0000256" key="10">
    <source>
        <dbReference type="SAM" id="MobiDB-lite"/>
    </source>
</evidence>
<evidence type="ECO:0000256" key="1">
    <source>
        <dbReference type="ARBA" id="ARBA00004123"/>
    </source>
</evidence>
<proteinExistence type="inferred from homology"/>
<keyword evidence="7 9" id="KW-0927">Auxin signaling pathway</keyword>
<keyword evidence="4 9" id="KW-0805">Transcription regulation</keyword>
<dbReference type="Gramene" id="KMS96470">
    <property type="protein sequence ID" value="KMS96470"/>
    <property type="gene ID" value="BVRB_9g224630"/>
</dbReference>
<dbReference type="PANTHER" id="PTHR31734">
    <property type="entry name" value="AUXIN-RESPONSIVE PROTEIN IAA17"/>
    <property type="match status" value="1"/>
</dbReference>
<protein>
    <recommendedName>
        <fullName evidence="9">Auxin-responsive protein</fullName>
    </recommendedName>
</protein>
<dbReference type="OMA" id="MGDSEGR"/>
<dbReference type="FunFam" id="3.10.20.90:FF:000225">
    <property type="entry name" value="Auxin-responsive protein"/>
    <property type="match status" value="1"/>
</dbReference>
<evidence type="ECO:0000256" key="8">
    <source>
        <dbReference type="ARBA" id="ARBA00025283"/>
    </source>
</evidence>
<evidence type="ECO:0000256" key="2">
    <source>
        <dbReference type="ARBA" id="ARBA00006728"/>
    </source>
</evidence>
<evidence type="ECO:0000256" key="7">
    <source>
        <dbReference type="ARBA" id="ARBA00023294"/>
    </source>
</evidence>
<keyword evidence="13" id="KW-1185">Reference proteome</keyword>
<dbReference type="InterPro" id="IPR053793">
    <property type="entry name" value="PB1-like"/>
</dbReference>
<dbReference type="Pfam" id="PF02309">
    <property type="entry name" value="AUX_IAA"/>
    <property type="match status" value="1"/>
</dbReference>
<comment type="function">
    <text evidence="8">Aux/IAA proteins are short-lived transcriptional factors that function as repressors of early auxin response genes at low auxin concentrations. Repression is thought to result from the interaction with auxin response factors (ARFs), proteins that bind to the auxin-responsive promoter element (AuxRE). Formation of heterodimers with ARF proteins may alter their ability to modulate early auxin response genes expression.</text>
</comment>
<keyword evidence="6 9" id="KW-0539">Nucleus</keyword>
<evidence type="ECO:0000256" key="3">
    <source>
        <dbReference type="ARBA" id="ARBA00022491"/>
    </source>
</evidence>
<dbReference type="PROSITE" id="PS51745">
    <property type="entry name" value="PB1"/>
    <property type="match status" value="1"/>
</dbReference>
<organism evidence="12 13">
    <name type="scientific">Beta vulgaris subsp. vulgaris</name>
    <name type="common">Beet</name>
    <dbReference type="NCBI Taxonomy" id="3555"/>
    <lineage>
        <taxon>Eukaryota</taxon>
        <taxon>Viridiplantae</taxon>
        <taxon>Streptophyta</taxon>
        <taxon>Embryophyta</taxon>
        <taxon>Tracheophyta</taxon>
        <taxon>Spermatophyta</taxon>
        <taxon>Magnoliopsida</taxon>
        <taxon>eudicotyledons</taxon>
        <taxon>Gunneridae</taxon>
        <taxon>Pentapetalae</taxon>
        <taxon>Caryophyllales</taxon>
        <taxon>Chenopodiaceae</taxon>
        <taxon>Betoideae</taxon>
        <taxon>Beta</taxon>
    </lineage>
</organism>
<evidence type="ECO:0000313" key="12">
    <source>
        <dbReference type="EMBL" id="KMS96470.1"/>
    </source>
</evidence>
<evidence type="ECO:0000256" key="6">
    <source>
        <dbReference type="ARBA" id="ARBA00023242"/>
    </source>
</evidence>
<feature type="compositionally biased region" description="Polar residues" evidence="10">
    <location>
        <begin position="136"/>
        <end position="151"/>
    </location>
</feature>
<dbReference type="InterPro" id="IPR003311">
    <property type="entry name" value="AUX_IAA"/>
</dbReference>
<dbReference type="GO" id="GO:0006355">
    <property type="term" value="P:regulation of DNA-templated transcription"/>
    <property type="evidence" value="ECO:0007669"/>
    <property type="project" value="InterPro"/>
</dbReference>
<dbReference type="InterPro" id="IPR033389">
    <property type="entry name" value="AUX/IAA_dom"/>
</dbReference>
<evidence type="ECO:0000313" key="13">
    <source>
        <dbReference type="Proteomes" id="UP000035740"/>
    </source>
</evidence>
<feature type="region of interest" description="Disordered" evidence="10">
    <location>
        <begin position="133"/>
        <end position="200"/>
    </location>
</feature>
<dbReference type="GO" id="GO:0005634">
    <property type="term" value="C:nucleus"/>
    <property type="evidence" value="ECO:0007669"/>
    <property type="project" value="UniProtKB-SubCell"/>
</dbReference>
<accession>A0A0J8E042</accession>
<name>A0A0J8E042_BETVV</name>
<dbReference type="KEGG" id="bvg:104883127"/>
<dbReference type="SUPFAM" id="SSF54277">
    <property type="entry name" value="CAD &amp; PB1 domains"/>
    <property type="match status" value="1"/>
</dbReference>
<evidence type="ECO:0000259" key="11">
    <source>
        <dbReference type="PROSITE" id="PS51745"/>
    </source>
</evidence>